<evidence type="ECO:0000256" key="1">
    <source>
        <dbReference type="SAM" id="MobiDB-lite"/>
    </source>
</evidence>
<proteinExistence type="predicted"/>
<evidence type="ECO:0000313" key="3">
    <source>
        <dbReference type="Proteomes" id="UP000298493"/>
    </source>
</evidence>
<organism evidence="2 3">
    <name type="scientific">Venturia nashicola</name>
    <dbReference type="NCBI Taxonomy" id="86259"/>
    <lineage>
        <taxon>Eukaryota</taxon>
        <taxon>Fungi</taxon>
        <taxon>Dikarya</taxon>
        <taxon>Ascomycota</taxon>
        <taxon>Pezizomycotina</taxon>
        <taxon>Dothideomycetes</taxon>
        <taxon>Pleosporomycetidae</taxon>
        <taxon>Venturiales</taxon>
        <taxon>Venturiaceae</taxon>
        <taxon>Venturia</taxon>
    </lineage>
</organism>
<reference evidence="2 3" key="1">
    <citation type="submission" date="2019-04" db="EMBL/GenBank/DDBJ databases">
        <title>High contiguity whole genome sequence and gene annotation resource for two Venturia nashicola isolates.</title>
        <authorList>
            <person name="Prokchorchik M."/>
            <person name="Won K."/>
            <person name="Lee Y."/>
            <person name="Choi E.D."/>
            <person name="Segonzac C."/>
            <person name="Sohn K.H."/>
        </authorList>
    </citation>
    <scope>NUCLEOTIDE SEQUENCE [LARGE SCALE GENOMIC DNA]</scope>
    <source>
        <strain evidence="2 3">PRI2</strain>
    </source>
</reference>
<sequence length="242" mass="26663">MASNPPGDALNEKDQPHLTTTSFSPEQQEVAGQLEIKPVVSKGANKSDKTKKHMEQKAASKERPGLMLSTHQKERTKAWVETQIVPGPLPPVAEVATPDNAPKQTGTEKNAEARKSTMVNLTTTPAKETTLTAPTTYWSPIPMIRKGPGLTPRSAEFVELFRKCEEAEIPRYVNPNISPYSLEIRGEAAFNRGEFGGRIVPRPQGEWEELFTSSPVRRPLPTPGPPRRAGKNVRKPKVDKEG</sequence>
<comment type="caution">
    <text evidence="2">The sequence shown here is derived from an EMBL/GenBank/DDBJ whole genome shotgun (WGS) entry which is preliminary data.</text>
</comment>
<feature type="compositionally biased region" description="Polar residues" evidence="1">
    <location>
        <begin position="17"/>
        <end position="27"/>
    </location>
</feature>
<gene>
    <name evidence="2" type="ORF">E6O75_ATG06506</name>
</gene>
<protein>
    <submittedName>
        <fullName evidence="2">Uncharacterized protein</fullName>
    </submittedName>
</protein>
<feature type="region of interest" description="Disordered" evidence="1">
    <location>
        <begin position="1"/>
        <end position="75"/>
    </location>
</feature>
<evidence type="ECO:0000313" key="2">
    <source>
        <dbReference type="EMBL" id="TID18430.1"/>
    </source>
</evidence>
<name>A0A4Z1P2U0_9PEZI</name>
<feature type="region of interest" description="Disordered" evidence="1">
    <location>
        <begin position="211"/>
        <end position="242"/>
    </location>
</feature>
<feature type="region of interest" description="Disordered" evidence="1">
    <location>
        <begin position="88"/>
        <end position="128"/>
    </location>
</feature>
<dbReference type="EMBL" id="SNSC02000014">
    <property type="protein sequence ID" value="TID18430.1"/>
    <property type="molecule type" value="Genomic_DNA"/>
</dbReference>
<keyword evidence="3" id="KW-1185">Reference proteome</keyword>
<dbReference type="Proteomes" id="UP000298493">
    <property type="component" value="Unassembled WGS sequence"/>
</dbReference>
<dbReference type="AlphaFoldDB" id="A0A4Z1P2U0"/>
<feature type="compositionally biased region" description="Basic and acidic residues" evidence="1">
    <location>
        <begin position="45"/>
        <end position="64"/>
    </location>
</feature>
<accession>A0A4Z1P2U0</accession>